<dbReference type="Pfam" id="PF17289">
    <property type="entry name" value="Terminase_6C"/>
    <property type="match status" value="1"/>
</dbReference>
<organism evidence="3 4">
    <name type="scientific">Trichormus variabilis N2B</name>
    <dbReference type="NCBI Taxonomy" id="2681315"/>
    <lineage>
        <taxon>Bacteria</taxon>
        <taxon>Bacillati</taxon>
        <taxon>Cyanobacteriota</taxon>
        <taxon>Cyanophyceae</taxon>
        <taxon>Nostocales</taxon>
        <taxon>Nostocaceae</taxon>
        <taxon>Trichormus</taxon>
    </lineage>
</organism>
<dbReference type="RefSeq" id="WP_013036446.1">
    <property type="nucleotide sequence ID" value="NZ_JACKZP010000040.1"/>
</dbReference>
<evidence type="ECO:0000313" key="4">
    <source>
        <dbReference type="Proteomes" id="UP000570851"/>
    </source>
</evidence>
<evidence type="ECO:0000256" key="1">
    <source>
        <dbReference type="ARBA" id="ARBA00022612"/>
    </source>
</evidence>
<dbReference type="GeneID" id="58725275"/>
<comment type="caution">
    <text evidence="3">The sequence shown here is derived from an EMBL/GenBank/DDBJ whole genome shotgun (WGS) entry which is preliminary data.</text>
</comment>
<accession>A0ABR6S8G3</accession>
<sequence length="484" mass="55129">MATRIYKQYREKAREAARSATIAARSPNALRAWNDFAYFAEYVTGKTAAEHHLEWITELVTGISSQTLELVAGDNLSILAPRGSAKSTWIAMWVAWVIGHNPSIQIIYVSYSESVALSRSRIIKRIIESPKYREVFPNVLPGKRWSDTDWEIRKDFAGVDSLDSDYTFYATGITGSITSRRSDLVVYDDIIKSSESIENPEVREKITTNYSEVIRPTLKPGGRQVNIGTRFRADDIHCTDFIPAKGWKQIVQQAIVDDDDGKEVSYWPERFTLEELQALREDSPVAFSFQYQNRVMRSSETSIDPLWIKHGEFPDHFDSLCIGGDLSASLRERADYTVFVLGGRVGNKFYILDIRRGRWSGNIEKLDQIIELWADWGELPITLCAEAVAYQSSLKGDFTHYLVNEKQIFNIQYQQPTTKGDKLQRLRGVSGLFQNGLVTFNQYRMMGRLVDELINFGAMDKDDCVDALVYCLVGLMGRRKLEVA</sequence>
<proteinExistence type="predicted"/>
<evidence type="ECO:0000259" key="2">
    <source>
        <dbReference type="Pfam" id="PF17289"/>
    </source>
</evidence>
<feature type="domain" description="Terminase large subunit gp17-like C-terminal" evidence="2">
    <location>
        <begin position="322"/>
        <end position="472"/>
    </location>
</feature>
<dbReference type="Proteomes" id="UP000570851">
    <property type="component" value="Unassembled WGS sequence"/>
</dbReference>
<keyword evidence="4" id="KW-1185">Reference proteome</keyword>
<gene>
    <name evidence="3" type="ORF">GNE12_12350</name>
</gene>
<evidence type="ECO:0000313" key="3">
    <source>
        <dbReference type="EMBL" id="MBC1302704.1"/>
    </source>
</evidence>
<keyword evidence="1" id="KW-1188">Viral release from host cell</keyword>
<dbReference type="Gene3D" id="3.40.50.300">
    <property type="entry name" value="P-loop containing nucleotide triphosphate hydrolases"/>
    <property type="match status" value="1"/>
</dbReference>
<name>A0ABR6S8G3_ANAVA</name>
<reference evidence="3 4" key="1">
    <citation type="submission" date="2019-11" db="EMBL/GenBank/DDBJ databases">
        <title>Comparison of genomes from free-living endosymbiotic cyanobacteria isolated from Azolla.</title>
        <authorList>
            <person name="Thiel T."/>
            <person name="Pratte B."/>
        </authorList>
    </citation>
    <scope>NUCLEOTIDE SEQUENCE [LARGE SCALE GENOMIC DNA]</scope>
    <source>
        <strain evidence="3 4">N2B</strain>
    </source>
</reference>
<dbReference type="EMBL" id="JACKZP010000040">
    <property type="protein sequence ID" value="MBC1302704.1"/>
    <property type="molecule type" value="Genomic_DNA"/>
</dbReference>
<protein>
    <recommendedName>
        <fullName evidence="2">Terminase large subunit gp17-like C-terminal domain-containing protein</fullName>
    </recommendedName>
</protein>
<dbReference type="InterPro" id="IPR027417">
    <property type="entry name" value="P-loop_NTPase"/>
</dbReference>
<dbReference type="InterPro" id="IPR035421">
    <property type="entry name" value="Terminase_6C"/>
</dbReference>